<dbReference type="Proteomes" id="UP000076925">
    <property type="component" value="Unassembled WGS sequence"/>
</dbReference>
<dbReference type="OrthoDB" id="9806903at2"/>
<dbReference type="CDD" id="cd19481">
    <property type="entry name" value="RecA-like_protease"/>
    <property type="match status" value="1"/>
</dbReference>
<feature type="domain" description="AAA+ ATPase" evidence="1">
    <location>
        <begin position="506"/>
        <end position="638"/>
    </location>
</feature>
<dbReference type="STRING" id="128403.WA1_00160"/>
<dbReference type="InterPro" id="IPR027417">
    <property type="entry name" value="P-loop_NTPase"/>
</dbReference>
<evidence type="ECO:0000313" key="2">
    <source>
        <dbReference type="EMBL" id="KYC43625.1"/>
    </source>
</evidence>
<organism evidence="2 3">
    <name type="scientific">Scytonema hofmannii PCC 7110</name>
    <dbReference type="NCBI Taxonomy" id="128403"/>
    <lineage>
        <taxon>Bacteria</taxon>
        <taxon>Bacillati</taxon>
        <taxon>Cyanobacteriota</taxon>
        <taxon>Cyanophyceae</taxon>
        <taxon>Nostocales</taxon>
        <taxon>Scytonemataceae</taxon>
        <taxon>Scytonema</taxon>
    </lineage>
</organism>
<dbReference type="Pfam" id="PF22977">
    <property type="entry name" value="WHD"/>
    <property type="match status" value="1"/>
</dbReference>
<dbReference type="InterPro" id="IPR003959">
    <property type="entry name" value="ATPase_AAA_core"/>
</dbReference>
<protein>
    <submittedName>
        <fullName evidence="2">AAA family ATPase</fullName>
    </submittedName>
</protein>
<dbReference type="Pfam" id="PF00004">
    <property type="entry name" value="AAA"/>
    <property type="match status" value="1"/>
</dbReference>
<dbReference type="InterPro" id="IPR050168">
    <property type="entry name" value="AAA_ATPase_domain"/>
</dbReference>
<evidence type="ECO:0000313" key="3">
    <source>
        <dbReference type="Proteomes" id="UP000076925"/>
    </source>
</evidence>
<dbReference type="EMBL" id="ANNX02000012">
    <property type="protein sequence ID" value="KYC43625.1"/>
    <property type="molecule type" value="Genomic_DNA"/>
</dbReference>
<dbReference type="SMART" id="SM00382">
    <property type="entry name" value="AAA"/>
    <property type="match status" value="1"/>
</dbReference>
<keyword evidence="3" id="KW-1185">Reference proteome</keyword>
<evidence type="ECO:0000259" key="1">
    <source>
        <dbReference type="SMART" id="SM00382"/>
    </source>
</evidence>
<sequence>MIQLDKAVLEQNRQIANQPNNNSSLPILQWLDSLLKQVISSDDTNYEIDESRVNPYSGLYIDPVSVSKLLVAEAGTPAFCVDTQILEVRLQKALQADIRWQQLQQSFNLSVFDMGVIAIAIAPDFDLRYEKLYAYLQDDVTRKRPSIDLVLNLLCANAVDKLQRHSHFAPNAPPIRHGLLHLIADGHQTQPAFLSHALKVDEQVSRFLRQQPGLDPQLACHCQLTQPNVSLNGLFLEPTIEQGLQTIAHHLKSTNQPLSLYFQGEPELGQHKIAAAIATELHRPLLSANLAQVLTSKTNISQWLQRLWREAIFQRAVLYLEGLDSLKPQEHSTAYAQLLTILSSQTLFAILSGVQPWEATRDIEIVQVSLTMPDFNRRRACWQFHLNKAQIPHSDHDLDNIADRFRLTTEQISQAIATSRNQALWQAIQQSQTTTPAIANVFAAARTQSGLDLGSVARKIQPKHGWDDLILSSEPLAQLKELCNHAKYHHVVFEQWGFERKLSLGKGLNALFGGSPGTGKTMAAGVIARELQLDLYKIDLSQVVSKYIGETEKNLDRIFTAAENANAILLFDEADALFGKRSEVKDARDRYANLEVAYLLQKMEEYEGITILTTNLRQNLDEAFIRRIRFIISFPFPEEEERLQIWQGMFPTETPLATDVDLSRLAKQFKLAGGSIRNIVLAAAFLAADTGEAMLSEGRCSAIAMKHLLQATKRELQKTGRLINEAEFL</sequence>
<dbReference type="PANTHER" id="PTHR23077">
    <property type="entry name" value="AAA-FAMILY ATPASE"/>
    <property type="match status" value="1"/>
</dbReference>
<dbReference type="GO" id="GO:0005524">
    <property type="term" value="F:ATP binding"/>
    <property type="evidence" value="ECO:0007669"/>
    <property type="project" value="InterPro"/>
</dbReference>
<dbReference type="GO" id="GO:0016887">
    <property type="term" value="F:ATP hydrolysis activity"/>
    <property type="evidence" value="ECO:0007669"/>
    <property type="project" value="InterPro"/>
</dbReference>
<dbReference type="Gene3D" id="1.10.8.60">
    <property type="match status" value="2"/>
</dbReference>
<dbReference type="Gene3D" id="3.40.50.300">
    <property type="entry name" value="P-loop containing nucleotide triphosphate hydrolases"/>
    <property type="match status" value="2"/>
</dbReference>
<dbReference type="InterPro" id="IPR054472">
    <property type="entry name" value="WHD"/>
</dbReference>
<dbReference type="AlphaFoldDB" id="A0A139XG02"/>
<accession>A0A139XG02</accession>
<dbReference type="InterPro" id="IPR003593">
    <property type="entry name" value="AAA+_ATPase"/>
</dbReference>
<reference evidence="2 3" key="1">
    <citation type="journal article" date="2013" name="Genome Biol. Evol.">
        <title>Genomes of Stigonematalean cyanobacteria (subsection V) and the evolution of oxygenic photosynthesis from prokaryotes to plastids.</title>
        <authorList>
            <person name="Dagan T."/>
            <person name="Roettger M."/>
            <person name="Stucken K."/>
            <person name="Landan G."/>
            <person name="Koch R."/>
            <person name="Major P."/>
            <person name="Gould S.B."/>
            <person name="Goremykin V.V."/>
            <person name="Rippka R."/>
            <person name="Tandeau de Marsac N."/>
            <person name="Gugger M."/>
            <person name="Lockhart P.J."/>
            <person name="Allen J.F."/>
            <person name="Brune I."/>
            <person name="Maus I."/>
            <person name="Puhler A."/>
            <person name="Martin W.F."/>
        </authorList>
    </citation>
    <scope>NUCLEOTIDE SEQUENCE [LARGE SCALE GENOMIC DNA]</scope>
    <source>
        <strain evidence="2 3">PCC 7110</strain>
    </source>
</reference>
<dbReference type="PANTHER" id="PTHR23077:SF117">
    <property type="entry name" value="AAA+ ATPASE DOMAIN-CONTAINING PROTEIN"/>
    <property type="match status" value="1"/>
</dbReference>
<dbReference type="RefSeq" id="WP_017742259.1">
    <property type="nucleotide sequence ID" value="NZ_KQ976354.1"/>
</dbReference>
<proteinExistence type="predicted"/>
<dbReference type="SUPFAM" id="SSF52540">
    <property type="entry name" value="P-loop containing nucleoside triphosphate hydrolases"/>
    <property type="match status" value="2"/>
</dbReference>
<gene>
    <name evidence="2" type="ORF">WA1_00160</name>
</gene>
<comment type="caution">
    <text evidence="2">The sequence shown here is derived from an EMBL/GenBank/DDBJ whole genome shotgun (WGS) entry which is preliminary data.</text>
</comment>
<name>A0A139XG02_9CYAN</name>